<evidence type="ECO:0000256" key="5">
    <source>
        <dbReference type="PIRSR" id="PIRSR606710-2"/>
    </source>
</evidence>
<feature type="active site" description="Proton donor" evidence="4">
    <location>
        <position position="220"/>
    </location>
</feature>
<feature type="signal peptide" evidence="7">
    <location>
        <begin position="1"/>
        <end position="18"/>
    </location>
</feature>
<keyword evidence="9" id="KW-1185">Reference proteome</keyword>
<dbReference type="Pfam" id="PF04616">
    <property type="entry name" value="Glyco_hydro_43"/>
    <property type="match status" value="1"/>
</dbReference>
<comment type="similarity">
    <text evidence="1 6">Belongs to the glycosyl hydrolase 43 family.</text>
</comment>
<dbReference type="InterPro" id="IPR051795">
    <property type="entry name" value="Glycosyl_Hydrlase_43"/>
</dbReference>
<evidence type="ECO:0000256" key="6">
    <source>
        <dbReference type="RuleBase" id="RU361187"/>
    </source>
</evidence>
<evidence type="ECO:0000256" key="3">
    <source>
        <dbReference type="ARBA" id="ARBA00023295"/>
    </source>
</evidence>
<reference evidence="8" key="1">
    <citation type="journal article" date="2023" name="Genome Biol. Evol.">
        <title>First Whole Genome Sequence and Flow Cytometry Genome Size Data for the Lichen-Forming Fungus Ramalina farinacea (Ascomycota).</title>
        <authorList>
            <person name="Llewellyn T."/>
            <person name="Mian S."/>
            <person name="Hill R."/>
            <person name="Leitch I.J."/>
            <person name="Gaya E."/>
        </authorList>
    </citation>
    <scope>NUCLEOTIDE SEQUENCE</scope>
    <source>
        <strain evidence="8">LIQ254RAFAR</strain>
    </source>
</reference>
<evidence type="ECO:0000256" key="4">
    <source>
        <dbReference type="PIRSR" id="PIRSR606710-1"/>
    </source>
</evidence>
<dbReference type="AlphaFoldDB" id="A0AA43QS28"/>
<gene>
    <name evidence="8" type="ORF">OHK93_002696</name>
</gene>
<dbReference type="PANTHER" id="PTHR42812:SF5">
    <property type="entry name" value="ENDO-ARABINASE"/>
    <property type="match status" value="1"/>
</dbReference>
<evidence type="ECO:0000313" key="9">
    <source>
        <dbReference type="Proteomes" id="UP001161017"/>
    </source>
</evidence>
<feature type="site" description="Important for catalytic activity, responsible for pKa modulation of the active site Glu and correct orientation of both the proton donor and substrate" evidence="5">
    <location>
        <position position="150"/>
    </location>
</feature>
<organism evidence="8 9">
    <name type="scientific">Ramalina farinacea</name>
    <dbReference type="NCBI Taxonomy" id="258253"/>
    <lineage>
        <taxon>Eukaryota</taxon>
        <taxon>Fungi</taxon>
        <taxon>Dikarya</taxon>
        <taxon>Ascomycota</taxon>
        <taxon>Pezizomycotina</taxon>
        <taxon>Lecanoromycetes</taxon>
        <taxon>OSLEUM clade</taxon>
        <taxon>Lecanoromycetidae</taxon>
        <taxon>Lecanorales</taxon>
        <taxon>Lecanorineae</taxon>
        <taxon>Ramalinaceae</taxon>
        <taxon>Ramalina</taxon>
    </lineage>
</organism>
<dbReference type="EMBL" id="JAPUFD010000014">
    <property type="protein sequence ID" value="MDI1491487.1"/>
    <property type="molecule type" value="Genomic_DNA"/>
</dbReference>
<keyword evidence="3 6" id="KW-0326">Glycosidase</keyword>
<dbReference type="PANTHER" id="PTHR42812">
    <property type="entry name" value="BETA-XYLOSIDASE"/>
    <property type="match status" value="1"/>
</dbReference>
<dbReference type="GO" id="GO:0005975">
    <property type="term" value="P:carbohydrate metabolic process"/>
    <property type="evidence" value="ECO:0007669"/>
    <property type="project" value="InterPro"/>
</dbReference>
<keyword evidence="2 6" id="KW-0378">Hydrolase</keyword>
<evidence type="ECO:0008006" key="10">
    <source>
        <dbReference type="Google" id="ProtNLM"/>
    </source>
</evidence>
<dbReference type="InterPro" id="IPR023296">
    <property type="entry name" value="Glyco_hydro_beta-prop_sf"/>
</dbReference>
<dbReference type="Proteomes" id="UP001161017">
    <property type="component" value="Unassembled WGS sequence"/>
</dbReference>
<name>A0AA43QS28_9LECA</name>
<dbReference type="GO" id="GO:0004553">
    <property type="term" value="F:hydrolase activity, hydrolyzing O-glycosyl compounds"/>
    <property type="evidence" value="ECO:0007669"/>
    <property type="project" value="InterPro"/>
</dbReference>
<proteinExistence type="inferred from homology"/>
<dbReference type="Gene3D" id="2.115.10.20">
    <property type="entry name" value="Glycosyl hydrolase domain, family 43"/>
    <property type="match status" value="1"/>
</dbReference>
<evidence type="ECO:0000313" key="8">
    <source>
        <dbReference type="EMBL" id="MDI1491487.1"/>
    </source>
</evidence>
<comment type="caution">
    <text evidence="8">The sequence shown here is derived from an EMBL/GenBank/DDBJ whole genome shotgun (WGS) entry which is preliminary data.</text>
</comment>
<feature type="active site" description="Proton acceptor" evidence="4">
    <location>
        <position position="38"/>
    </location>
</feature>
<dbReference type="InterPro" id="IPR006710">
    <property type="entry name" value="Glyco_hydro_43"/>
</dbReference>
<protein>
    <recommendedName>
        <fullName evidence="10">Glycoside hydrolase family 43 protein</fullName>
    </recommendedName>
</protein>
<dbReference type="CDD" id="cd08999">
    <property type="entry name" value="GH43_ABN-like"/>
    <property type="match status" value="1"/>
</dbReference>
<keyword evidence="7" id="KW-0732">Signal</keyword>
<feature type="chain" id="PRO_5041297124" description="Glycoside hydrolase family 43 protein" evidence="7">
    <location>
        <begin position="19"/>
        <end position="323"/>
    </location>
</feature>
<dbReference type="SUPFAM" id="SSF75005">
    <property type="entry name" value="Arabinanase/levansucrase/invertase"/>
    <property type="match status" value="1"/>
</dbReference>
<accession>A0AA43QS28</accession>
<evidence type="ECO:0000256" key="1">
    <source>
        <dbReference type="ARBA" id="ARBA00009865"/>
    </source>
</evidence>
<sequence length="323" mass="32796">MFLKTITLLLAAASLSLQLPIQKRALSAGPVITSNFPDPAFLQLDGTYYAFSTTAGGLNIPMATSPDFSSWTVTGTDALPTLPSWGTGPTWAPDVSQLDDGTFVMYFAAVSTSDTSKHCVGTATSNTVTGPYTPSDTPFACPLDQGGAIDAAGFRDSDGTRYVVYKIDANSLGGGGICGNGDESHDTPLTLQQVGADGVTPVGSATTILSRGPADGPLIEAPSLVKAADGTYVLFFSSNCYNGPDYDVSYATAPSVTGPYTKSGAALLVSGDDGGMLNSPGGASVGIGGTQLVFHSDSVASNAAVRQMWTAGITISGTTVAIS</sequence>
<evidence type="ECO:0000256" key="7">
    <source>
        <dbReference type="SAM" id="SignalP"/>
    </source>
</evidence>
<evidence type="ECO:0000256" key="2">
    <source>
        <dbReference type="ARBA" id="ARBA00022801"/>
    </source>
</evidence>